<dbReference type="GO" id="GO:0003700">
    <property type="term" value="F:DNA-binding transcription factor activity"/>
    <property type="evidence" value="ECO:0007669"/>
    <property type="project" value="InterPro"/>
</dbReference>
<dbReference type="Gene3D" id="1.10.10.10">
    <property type="entry name" value="Winged helix-like DNA-binding domain superfamily/Winged helix DNA-binding domain"/>
    <property type="match status" value="1"/>
</dbReference>
<evidence type="ECO:0000256" key="1">
    <source>
        <dbReference type="ARBA" id="ARBA00009437"/>
    </source>
</evidence>
<feature type="domain" description="HTH lysR-type" evidence="5">
    <location>
        <begin position="5"/>
        <end position="62"/>
    </location>
</feature>
<dbReference type="PROSITE" id="PS50931">
    <property type="entry name" value="HTH_LYSR"/>
    <property type="match status" value="1"/>
</dbReference>
<dbReference type="Proteomes" id="UP000594435">
    <property type="component" value="Chromosome 2"/>
</dbReference>
<dbReference type="Pfam" id="PF00126">
    <property type="entry name" value="HTH_1"/>
    <property type="match status" value="1"/>
</dbReference>
<accession>A0AAJ4LWC5</accession>
<dbReference type="InterPro" id="IPR005119">
    <property type="entry name" value="LysR_subst-bd"/>
</dbReference>
<dbReference type="SUPFAM" id="SSF53850">
    <property type="entry name" value="Periplasmic binding protein-like II"/>
    <property type="match status" value="1"/>
</dbReference>
<dbReference type="InterPro" id="IPR000847">
    <property type="entry name" value="LysR_HTH_N"/>
</dbReference>
<evidence type="ECO:0000256" key="4">
    <source>
        <dbReference type="ARBA" id="ARBA00023163"/>
    </source>
</evidence>
<dbReference type="AlphaFoldDB" id="A0AAJ4LWC5"/>
<evidence type="ECO:0000313" key="6">
    <source>
        <dbReference type="EMBL" id="QPL55987.1"/>
    </source>
</evidence>
<dbReference type="Pfam" id="PF03466">
    <property type="entry name" value="LysR_substrate"/>
    <property type="match status" value="1"/>
</dbReference>
<dbReference type="SUPFAM" id="SSF46785">
    <property type="entry name" value="Winged helix' DNA-binding domain"/>
    <property type="match status" value="1"/>
</dbReference>
<protein>
    <submittedName>
        <fullName evidence="6">LysR family transcriptional regulator</fullName>
    </submittedName>
</protein>
<evidence type="ECO:0000259" key="5">
    <source>
        <dbReference type="PROSITE" id="PS50931"/>
    </source>
</evidence>
<keyword evidence="2" id="KW-0805">Transcription regulation</keyword>
<gene>
    <name evidence="6" type="ORF">I3X05_17865</name>
</gene>
<keyword evidence="4" id="KW-0804">Transcription</keyword>
<keyword evidence="3" id="KW-0238">DNA-binding</keyword>
<dbReference type="GO" id="GO:0043565">
    <property type="term" value="F:sequence-specific DNA binding"/>
    <property type="evidence" value="ECO:0007669"/>
    <property type="project" value="TreeGrafter"/>
</dbReference>
<reference evidence="6 7" key="1">
    <citation type="submission" date="2020-11" db="EMBL/GenBank/DDBJ databases">
        <title>Complete and Circularized Genome Assembly of a human isolate of Vibrio navarrensis biotype pommerensis with MiSeq and MinION Sequence Data.</title>
        <authorList>
            <person name="Schwartz K."/>
            <person name="Borowiak M."/>
            <person name="Deneke C."/>
            <person name="Balau V."/>
            <person name="Metelmann C."/>
            <person name="Strauch E."/>
        </authorList>
    </citation>
    <scope>NUCLEOTIDE SEQUENCE [LARGE SCALE GENOMIC DNA]</scope>
    <source>
        <strain evidence="6 7">20-VB00237</strain>
    </source>
</reference>
<proteinExistence type="inferred from homology"/>
<evidence type="ECO:0000256" key="2">
    <source>
        <dbReference type="ARBA" id="ARBA00023015"/>
    </source>
</evidence>
<evidence type="ECO:0000313" key="7">
    <source>
        <dbReference type="Proteomes" id="UP000594435"/>
    </source>
</evidence>
<dbReference type="PRINTS" id="PR00039">
    <property type="entry name" value="HTHLYSR"/>
</dbReference>
<dbReference type="FunFam" id="1.10.10.10:FF:000001">
    <property type="entry name" value="LysR family transcriptional regulator"/>
    <property type="match status" value="1"/>
</dbReference>
<dbReference type="RefSeq" id="WP_045572195.1">
    <property type="nucleotide sequence ID" value="NZ_CP065218.1"/>
</dbReference>
<evidence type="ECO:0000256" key="3">
    <source>
        <dbReference type="ARBA" id="ARBA00023125"/>
    </source>
</evidence>
<dbReference type="InterPro" id="IPR036390">
    <property type="entry name" value="WH_DNA-bd_sf"/>
</dbReference>
<dbReference type="PANTHER" id="PTHR30537">
    <property type="entry name" value="HTH-TYPE TRANSCRIPTIONAL REGULATOR"/>
    <property type="match status" value="1"/>
</dbReference>
<dbReference type="GO" id="GO:0006351">
    <property type="term" value="P:DNA-templated transcription"/>
    <property type="evidence" value="ECO:0007669"/>
    <property type="project" value="TreeGrafter"/>
</dbReference>
<name>A0AAJ4LWC5_9VIBR</name>
<sequence>MNRRPPLKSLYAFVAVAEAGSMTEAAGLLSVSHSAISQAVKSLESLIGQPLFHRVGRQVQLNAIGQRYYNDIAPALKAIITATESVTQQPQSNRITVNMVNSLAMHWWVPRVDNFQQYAPNVDIRLSNLIGSFDLNQEGVDVAILHGKTDEWQDYYCEKLGDDELLLVCSPELLESFETFPSAADLLTRYPAIYAENLRRKHDWSVWCEGNSLHVPKQNKNLNFIASIHAVQAAIRKLGVLVTHRLFVRDDIKHGMLVEIGTPVNNPHQEFFFVCKPEKLLNEHVATLKSWLHKEFTESKNEETAG</sequence>
<dbReference type="InterPro" id="IPR036388">
    <property type="entry name" value="WH-like_DNA-bd_sf"/>
</dbReference>
<dbReference type="Gene3D" id="3.40.190.10">
    <property type="entry name" value="Periplasmic binding protein-like II"/>
    <property type="match status" value="2"/>
</dbReference>
<dbReference type="PANTHER" id="PTHR30537:SF26">
    <property type="entry name" value="GLYCINE CLEAVAGE SYSTEM TRANSCRIPTIONAL ACTIVATOR"/>
    <property type="match status" value="1"/>
</dbReference>
<dbReference type="InterPro" id="IPR058163">
    <property type="entry name" value="LysR-type_TF_proteobact-type"/>
</dbReference>
<organism evidence="6 7">
    <name type="scientific">Vibrio navarrensis</name>
    <dbReference type="NCBI Taxonomy" id="29495"/>
    <lineage>
        <taxon>Bacteria</taxon>
        <taxon>Pseudomonadati</taxon>
        <taxon>Pseudomonadota</taxon>
        <taxon>Gammaproteobacteria</taxon>
        <taxon>Vibrionales</taxon>
        <taxon>Vibrionaceae</taxon>
        <taxon>Vibrio</taxon>
    </lineage>
</organism>
<comment type="similarity">
    <text evidence="1">Belongs to the LysR transcriptional regulatory family.</text>
</comment>
<dbReference type="EMBL" id="CP065218">
    <property type="protein sequence ID" value="QPL55987.1"/>
    <property type="molecule type" value="Genomic_DNA"/>
</dbReference>